<evidence type="ECO:0000256" key="1">
    <source>
        <dbReference type="SAM" id="Phobius"/>
    </source>
</evidence>
<feature type="transmembrane region" description="Helical" evidence="1">
    <location>
        <begin position="140"/>
        <end position="164"/>
    </location>
</feature>
<sequence>MATSSHNRAFQAYNSHNFKNRPAIKKNITSSTGEPLVFGRIPYSSIKTTVDKTPLMSTCSNPNSTVKPIPMTAKRGSSITSLSHLIPHHKSLQMTALASQRQSLWISIAKNAQTDNTQASSLPILGHPHANLTRKKLLRLLLVFSYLLSISLFAIALATFYGFFWSGYTTTQMSNVETSVSSLFSLIPNSTLIDTQLSIEGESVIKI</sequence>
<dbReference type="EMBL" id="CAJOBB010000095">
    <property type="protein sequence ID" value="CAF3558793.1"/>
    <property type="molecule type" value="Genomic_DNA"/>
</dbReference>
<dbReference type="AlphaFoldDB" id="A0A819GD24"/>
<dbReference type="EMBL" id="CAJOAZ010002015">
    <property type="protein sequence ID" value="CAF3884182.1"/>
    <property type="molecule type" value="Genomic_DNA"/>
</dbReference>
<keyword evidence="1" id="KW-0472">Membrane</keyword>
<evidence type="ECO:0000313" key="3">
    <source>
        <dbReference type="EMBL" id="CAF3884182.1"/>
    </source>
</evidence>
<reference evidence="3" key="1">
    <citation type="submission" date="2021-02" db="EMBL/GenBank/DDBJ databases">
        <authorList>
            <person name="Nowell W R."/>
        </authorList>
    </citation>
    <scope>NUCLEOTIDE SEQUENCE</scope>
</reference>
<organism evidence="3 4">
    <name type="scientific">Adineta steineri</name>
    <dbReference type="NCBI Taxonomy" id="433720"/>
    <lineage>
        <taxon>Eukaryota</taxon>
        <taxon>Metazoa</taxon>
        <taxon>Spiralia</taxon>
        <taxon>Gnathifera</taxon>
        <taxon>Rotifera</taxon>
        <taxon>Eurotatoria</taxon>
        <taxon>Bdelloidea</taxon>
        <taxon>Adinetida</taxon>
        <taxon>Adinetidae</taxon>
        <taxon>Adineta</taxon>
    </lineage>
</organism>
<accession>A0A819GD24</accession>
<dbReference type="Proteomes" id="UP000663868">
    <property type="component" value="Unassembled WGS sequence"/>
</dbReference>
<name>A0A819GD24_9BILA</name>
<dbReference type="Proteomes" id="UP000663844">
    <property type="component" value="Unassembled WGS sequence"/>
</dbReference>
<gene>
    <name evidence="2" type="ORF">KXQ929_LOCUS3032</name>
    <name evidence="3" type="ORF">OXD698_LOCUS23059</name>
</gene>
<keyword evidence="1" id="KW-0812">Transmembrane</keyword>
<comment type="caution">
    <text evidence="3">The sequence shown here is derived from an EMBL/GenBank/DDBJ whole genome shotgun (WGS) entry which is preliminary data.</text>
</comment>
<proteinExistence type="predicted"/>
<protein>
    <submittedName>
        <fullName evidence="3">Uncharacterized protein</fullName>
    </submittedName>
</protein>
<evidence type="ECO:0000313" key="4">
    <source>
        <dbReference type="Proteomes" id="UP000663844"/>
    </source>
</evidence>
<evidence type="ECO:0000313" key="2">
    <source>
        <dbReference type="EMBL" id="CAF3558793.1"/>
    </source>
</evidence>
<dbReference type="Pfam" id="PF15018">
    <property type="entry name" value="InaF-motif"/>
    <property type="match status" value="1"/>
</dbReference>
<dbReference type="InterPro" id="IPR029162">
    <property type="entry name" value="InaF-motif"/>
</dbReference>
<keyword evidence="1" id="KW-1133">Transmembrane helix</keyword>